<evidence type="ECO:0000256" key="1">
    <source>
        <dbReference type="SAM" id="MobiDB-lite"/>
    </source>
</evidence>
<protein>
    <submittedName>
        <fullName evidence="2">Uncharacterized protein</fullName>
    </submittedName>
</protein>
<gene>
    <name evidence="2" type="ORF">D9758_001679</name>
</gene>
<comment type="caution">
    <text evidence="2">The sequence shown here is derived from an EMBL/GenBank/DDBJ whole genome shotgun (WGS) entry which is preliminary data.</text>
</comment>
<dbReference type="OrthoDB" id="3269397at2759"/>
<accession>A0A8H5GX75</accession>
<organism evidence="2 3">
    <name type="scientific">Tetrapyrgos nigripes</name>
    <dbReference type="NCBI Taxonomy" id="182062"/>
    <lineage>
        <taxon>Eukaryota</taxon>
        <taxon>Fungi</taxon>
        <taxon>Dikarya</taxon>
        <taxon>Basidiomycota</taxon>
        <taxon>Agaricomycotina</taxon>
        <taxon>Agaricomycetes</taxon>
        <taxon>Agaricomycetidae</taxon>
        <taxon>Agaricales</taxon>
        <taxon>Marasmiineae</taxon>
        <taxon>Marasmiaceae</taxon>
        <taxon>Tetrapyrgos</taxon>
    </lineage>
</organism>
<dbReference type="AlphaFoldDB" id="A0A8H5GX75"/>
<dbReference type="EMBL" id="JAACJM010000004">
    <property type="protein sequence ID" value="KAF5372946.1"/>
    <property type="molecule type" value="Genomic_DNA"/>
</dbReference>
<feature type="compositionally biased region" description="Basic and acidic residues" evidence="1">
    <location>
        <begin position="228"/>
        <end position="248"/>
    </location>
</feature>
<name>A0A8H5GX75_9AGAR</name>
<feature type="region of interest" description="Disordered" evidence="1">
    <location>
        <begin position="140"/>
        <end position="187"/>
    </location>
</feature>
<reference evidence="2 3" key="1">
    <citation type="journal article" date="2020" name="ISME J.">
        <title>Uncovering the hidden diversity of litter-decomposition mechanisms in mushroom-forming fungi.</title>
        <authorList>
            <person name="Floudas D."/>
            <person name="Bentzer J."/>
            <person name="Ahren D."/>
            <person name="Johansson T."/>
            <person name="Persson P."/>
            <person name="Tunlid A."/>
        </authorList>
    </citation>
    <scope>NUCLEOTIDE SEQUENCE [LARGE SCALE GENOMIC DNA]</scope>
    <source>
        <strain evidence="2 3">CBS 291.85</strain>
    </source>
</reference>
<evidence type="ECO:0000313" key="2">
    <source>
        <dbReference type="EMBL" id="KAF5372946.1"/>
    </source>
</evidence>
<sequence>MIGVYHMTGTMTGTEIEIVMTEGVLHRATSMTEIGLERGTDLANVIMTVAMTAILLAETRLLVLLHVTRSTDLVQGQDHLYEDLLLPLLLECKLADVLRVLVAHLPPPSIRAFSPTTSFTFKAFTLPRVFTLKRWTKRSDRGSEISARHEGLSPVSPNPEPEIMTKAHTDQRSQTPALPSVENKEVIDSQRHEDVAIKHEHEPAMDAPFDPPLSRGSQTPSYHPPQQDGKEDKSMPDAEGDIVMKSEPEPPPSISMPVPLPTKPRGNSSPPRQPRWHDTRGGHPPTQPRHHWQRGRGAPFRGFPYDPPRAPRNHPIAASGMSQASPVQTATPNLPTPAPAPDGAAVTNDPFANIPEPIIPDYKSLLKLSPETETKVQELDALRKQIALQQKHAFNLTLEFGNIHKTTRRALHEFEMSTFDLRAAMARRKSTATQLELARAGMLGIDFEGDFSREGSTES</sequence>
<dbReference type="Proteomes" id="UP000559256">
    <property type="component" value="Unassembled WGS sequence"/>
</dbReference>
<feature type="compositionally biased region" description="Pro residues" evidence="1">
    <location>
        <begin position="249"/>
        <end position="262"/>
    </location>
</feature>
<proteinExistence type="predicted"/>
<keyword evidence="3" id="KW-1185">Reference proteome</keyword>
<feature type="region of interest" description="Disordered" evidence="1">
    <location>
        <begin position="201"/>
        <end position="345"/>
    </location>
</feature>
<evidence type="ECO:0000313" key="3">
    <source>
        <dbReference type="Proteomes" id="UP000559256"/>
    </source>
</evidence>
<feature type="compositionally biased region" description="Basic and acidic residues" evidence="1">
    <location>
        <begin position="140"/>
        <end position="151"/>
    </location>
</feature>